<evidence type="ECO:0000256" key="10">
    <source>
        <dbReference type="SAM" id="Phobius"/>
    </source>
</evidence>
<keyword evidence="12" id="KW-1185">Reference proteome</keyword>
<dbReference type="EMBL" id="KN882013">
    <property type="protein sequence ID" value="KIY47096.1"/>
    <property type="molecule type" value="Genomic_DNA"/>
</dbReference>
<dbReference type="PANTHER" id="PTHR28097:SF1">
    <property type="entry name" value="PHEROMONE A FACTOR RECEPTOR"/>
    <property type="match status" value="1"/>
</dbReference>
<evidence type="ECO:0000313" key="12">
    <source>
        <dbReference type="Proteomes" id="UP000054144"/>
    </source>
</evidence>
<sequence length="305" mass="34085">MSTDPTYPLFPVFAFIGMVLVLLPLPWHLRAWNAGTCYFMLWASLACLNQFVNSIVWAGNVFNPAPWWCEISIRVIFGVSVGIPASSFCIVRRLYHISRTRTVAISPAEKRRSIIIDSAICVVLPLAYIALQYVVQGHRYNIFEDVGCEPAVVNTLATYFISYAAPLAFGLSSAVYCALSLQAFNARRIQFRQFAAAAPCRATGFGFSQYVRLMALAMTEMACTTPLNIFIVVLNATATGGLSPYVSWANIHWGYSHVELYPAILWRADHRVAVGVELTRWLAPVCALIFFAYFGFTSEARRNYK</sequence>
<comment type="subcellular location">
    <subcellularLocation>
        <location evidence="1">Membrane</location>
        <topology evidence="1">Multi-pass membrane protein</topology>
    </subcellularLocation>
</comment>
<keyword evidence="9" id="KW-0807">Transducer</keyword>
<proteinExistence type="inferred from homology"/>
<dbReference type="GO" id="GO:0000750">
    <property type="term" value="P:pheromone-dependent signal transduction involved in conjugation with cellular fusion"/>
    <property type="evidence" value="ECO:0007669"/>
    <property type="project" value="TreeGrafter"/>
</dbReference>
<gene>
    <name evidence="11" type="ORF">FISHEDRAFT_16487</name>
</gene>
<feature type="transmembrane region" description="Helical" evidence="10">
    <location>
        <begin position="227"/>
        <end position="246"/>
    </location>
</feature>
<dbReference type="Proteomes" id="UP000054144">
    <property type="component" value="Unassembled WGS sequence"/>
</dbReference>
<evidence type="ECO:0000256" key="2">
    <source>
        <dbReference type="ARBA" id="ARBA00011085"/>
    </source>
</evidence>
<name>A0A0D7AAX5_9AGAR</name>
<dbReference type="InterPro" id="IPR001499">
    <property type="entry name" value="GPCR_STE3"/>
</dbReference>
<protein>
    <submittedName>
        <fullName evidence="11">Pheromone receptor</fullName>
    </submittedName>
</protein>
<evidence type="ECO:0000256" key="3">
    <source>
        <dbReference type="ARBA" id="ARBA00022507"/>
    </source>
</evidence>
<dbReference type="PANTHER" id="PTHR28097">
    <property type="entry name" value="PHEROMONE A FACTOR RECEPTOR"/>
    <property type="match status" value="1"/>
</dbReference>
<evidence type="ECO:0000256" key="5">
    <source>
        <dbReference type="ARBA" id="ARBA00022989"/>
    </source>
</evidence>
<keyword evidence="3" id="KW-0589">Pheromone response</keyword>
<feature type="transmembrane region" description="Helical" evidence="10">
    <location>
        <begin position="71"/>
        <end position="94"/>
    </location>
</feature>
<dbReference type="PRINTS" id="PR00899">
    <property type="entry name" value="GPCRSTE3"/>
</dbReference>
<keyword evidence="4 10" id="KW-0812">Transmembrane</keyword>
<feature type="transmembrane region" description="Helical" evidence="10">
    <location>
        <begin position="114"/>
        <end position="135"/>
    </location>
</feature>
<keyword evidence="8 11" id="KW-0675">Receptor</keyword>
<comment type="similarity">
    <text evidence="2">Belongs to the G-protein coupled receptor 4 family.</text>
</comment>
<evidence type="ECO:0000256" key="7">
    <source>
        <dbReference type="ARBA" id="ARBA00023136"/>
    </source>
</evidence>
<keyword evidence="6" id="KW-0297">G-protein coupled receptor</keyword>
<accession>A0A0D7AAX5</accession>
<evidence type="ECO:0000256" key="8">
    <source>
        <dbReference type="ARBA" id="ARBA00023170"/>
    </source>
</evidence>
<evidence type="ECO:0000256" key="6">
    <source>
        <dbReference type="ARBA" id="ARBA00023040"/>
    </source>
</evidence>
<keyword evidence="7 10" id="KW-0472">Membrane</keyword>
<reference evidence="11 12" key="1">
    <citation type="journal article" date="2015" name="Fungal Genet. Biol.">
        <title>Evolution of novel wood decay mechanisms in Agaricales revealed by the genome sequences of Fistulina hepatica and Cylindrobasidium torrendii.</title>
        <authorList>
            <person name="Floudas D."/>
            <person name="Held B.W."/>
            <person name="Riley R."/>
            <person name="Nagy L.G."/>
            <person name="Koehler G."/>
            <person name="Ransdell A.S."/>
            <person name="Younus H."/>
            <person name="Chow J."/>
            <person name="Chiniquy J."/>
            <person name="Lipzen A."/>
            <person name="Tritt A."/>
            <person name="Sun H."/>
            <person name="Haridas S."/>
            <person name="LaButti K."/>
            <person name="Ohm R.A."/>
            <person name="Kues U."/>
            <person name="Blanchette R.A."/>
            <person name="Grigoriev I.V."/>
            <person name="Minto R.E."/>
            <person name="Hibbett D.S."/>
        </authorList>
    </citation>
    <scope>NUCLEOTIDE SEQUENCE [LARGE SCALE GENOMIC DNA]</scope>
    <source>
        <strain evidence="11 12">ATCC 64428</strain>
    </source>
</reference>
<dbReference type="GO" id="GO:0004934">
    <property type="term" value="F:mating-type alpha-factor pheromone receptor activity"/>
    <property type="evidence" value="ECO:0007669"/>
    <property type="project" value="InterPro"/>
</dbReference>
<feature type="transmembrane region" description="Helical" evidence="10">
    <location>
        <begin position="278"/>
        <end position="296"/>
    </location>
</feature>
<dbReference type="InterPro" id="IPR000481">
    <property type="entry name" value="GPCR_Pheromne_B_alpha_rcpt"/>
</dbReference>
<evidence type="ECO:0000256" key="4">
    <source>
        <dbReference type="ARBA" id="ARBA00022692"/>
    </source>
</evidence>
<dbReference type="GO" id="GO:0005886">
    <property type="term" value="C:plasma membrane"/>
    <property type="evidence" value="ECO:0007669"/>
    <property type="project" value="TreeGrafter"/>
</dbReference>
<dbReference type="OrthoDB" id="2874149at2759"/>
<evidence type="ECO:0000313" key="11">
    <source>
        <dbReference type="EMBL" id="KIY47096.1"/>
    </source>
</evidence>
<feature type="transmembrane region" description="Helical" evidence="10">
    <location>
        <begin position="160"/>
        <end position="184"/>
    </location>
</feature>
<dbReference type="PRINTS" id="PR00901">
    <property type="entry name" value="PHEROMONEBAR"/>
</dbReference>
<feature type="transmembrane region" description="Helical" evidence="10">
    <location>
        <begin position="6"/>
        <end position="25"/>
    </location>
</feature>
<keyword evidence="5 10" id="KW-1133">Transmembrane helix</keyword>
<organism evidence="11 12">
    <name type="scientific">Fistulina hepatica ATCC 64428</name>
    <dbReference type="NCBI Taxonomy" id="1128425"/>
    <lineage>
        <taxon>Eukaryota</taxon>
        <taxon>Fungi</taxon>
        <taxon>Dikarya</taxon>
        <taxon>Basidiomycota</taxon>
        <taxon>Agaricomycotina</taxon>
        <taxon>Agaricomycetes</taxon>
        <taxon>Agaricomycetidae</taxon>
        <taxon>Agaricales</taxon>
        <taxon>Fistulinaceae</taxon>
        <taxon>Fistulina</taxon>
    </lineage>
</organism>
<dbReference type="CDD" id="cd14966">
    <property type="entry name" value="7tmD_STE3"/>
    <property type="match status" value="1"/>
</dbReference>
<dbReference type="AlphaFoldDB" id="A0A0D7AAX5"/>
<evidence type="ECO:0000256" key="1">
    <source>
        <dbReference type="ARBA" id="ARBA00004141"/>
    </source>
</evidence>
<feature type="non-terminal residue" evidence="11">
    <location>
        <position position="305"/>
    </location>
</feature>
<dbReference type="Pfam" id="PF02076">
    <property type="entry name" value="STE3"/>
    <property type="match status" value="1"/>
</dbReference>
<feature type="transmembrane region" description="Helical" evidence="10">
    <location>
        <begin position="37"/>
        <end position="59"/>
    </location>
</feature>
<evidence type="ECO:0000256" key="9">
    <source>
        <dbReference type="ARBA" id="ARBA00023224"/>
    </source>
</evidence>